<keyword evidence="1" id="KW-1133">Transmembrane helix</keyword>
<feature type="transmembrane region" description="Helical" evidence="1">
    <location>
        <begin position="46"/>
        <end position="68"/>
    </location>
</feature>
<keyword evidence="1" id="KW-0472">Membrane</keyword>
<organism evidence="3 4">
    <name type="scientific">Brachionus plicatilis</name>
    <name type="common">Marine rotifer</name>
    <name type="synonym">Brachionus muelleri</name>
    <dbReference type="NCBI Taxonomy" id="10195"/>
    <lineage>
        <taxon>Eukaryota</taxon>
        <taxon>Metazoa</taxon>
        <taxon>Spiralia</taxon>
        <taxon>Gnathifera</taxon>
        <taxon>Rotifera</taxon>
        <taxon>Eurotatoria</taxon>
        <taxon>Monogononta</taxon>
        <taxon>Pseudotrocha</taxon>
        <taxon>Ploima</taxon>
        <taxon>Brachionidae</taxon>
        <taxon>Brachionus</taxon>
    </lineage>
</organism>
<evidence type="ECO:0000256" key="2">
    <source>
        <dbReference type="SAM" id="SignalP"/>
    </source>
</evidence>
<comment type="caution">
    <text evidence="3">The sequence shown here is derived from an EMBL/GenBank/DDBJ whole genome shotgun (WGS) entry which is preliminary data.</text>
</comment>
<keyword evidence="2" id="KW-0732">Signal</keyword>
<feature type="signal peptide" evidence="2">
    <location>
        <begin position="1"/>
        <end position="20"/>
    </location>
</feature>
<evidence type="ECO:0000256" key="1">
    <source>
        <dbReference type="SAM" id="Phobius"/>
    </source>
</evidence>
<dbReference type="Proteomes" id="UP000276133">
    <property type="component" value="Unassembled WGS sequence"/>
</dbReference>
<evidence type="ECO:0000313" key="4">
    <source>
        <dbReference type="Proteomes" id="UP000276133"/>
    </source>
</evidence>
<reference evidence="3 4" key="1">
    <citation type="journal article" date="2018" name="Sci. Rep.">
        <title>Genomic signatures of local adaptation to the degree of environmental predictability in rotifers.</title>
        <authorList>
            <person name="Franch-Gras L."/>
            <person name="Hahn C."/>
            <person name="Garcia-Roger E.M."/>
            <person name="Carmona M.J."/>
            <person name="Serra M."/>
            <person name="Gomez A."/>
        </authorList>
    </citation>
    <scope>NUCLEOTIDE SEQUENCE [LARGE SCALE GENOMIC DNA]</scope>
    <source>
        <strain evidence="3">HYR1</strain>
    </source>
</reference>
<gene>
    <name evidence="3" type="ORF">BpHYR1_012330</name>
</gene>
<sequence length="75" mass="8037">MRDTIIFSCMLGLLARSTSGLANVLKPDGLSSAEFSKSVILGDENVRLRAGLFSLATFFSFFTFASALKPPGLFS</sequence>
<evidence type="ECO:0000313" key="3">
    <source>
        <dbReference type="EMBL" id="RNA25633.1"/>
    </source>
</evidence>
<name>A0A3M7RPY1_BRAPC</name>
<feature type="chain" id="PRO_5018096012" evidence="2">
    <location>
        <begin position="21"/>
        <end position="75"/>
    </location>
</feature>
<dbReference type="AlphaFoldDB" id="A0A3M7RPY1"/>
<protein>
    <submittedName>
        <fullName evidence="3">Uncharacterized protein</fullName>
    </submittedName>
</protein>
<keyword evidence="4" id="KW-1185">Reference proteome</keyword>
<keyword evidence="1" id="KW-0812">Transmembrane</keyword>
<proteinExistence type="predicted"/>
<dbReference type="EMBL" id="REGN01002893">
    <property type="protein sequence ID" value="RNA25633.1"/>
    <property type="molecule type" value="Genomic_DNA"/>
</dbReference>
<accession>A0A3M7RPY1</accession>